<evidence type="ECO:0000259" key="3">
    <source>
        <dbReference type="Pfam" id="PF08385"/>
    </source>
</evidence>
<feature type="coiled-coil region" evidence="2">
    <location>
        <begin position="114"/>
        <end position="141"/>
    </location>
</feature>
<comment type="caution">
    <text evidence="4">The sequence shown here is derived from an EMBL/GenBank/DDBJ whole genome shotgun (WGS) entry which is preliminary data.</text>
</comment>
<accession>A0ABQ8SDK1</accession>
<reference evidence="4 5" key="1">
    <citation type="journal article" date="2022" name="Allergy">
        <title>Genome assembly and annotation of Periplaneta americana reveal a comprehensive cockroach allergen profile.</title>
        <authorList>
            <person name="Wang L."/>
            <person name="Xiong Q."/>
            <person name="Saelim N."/>
            <person name="Wang L."/>
            <person name="Nong W."/>
            <person name="Wan A.T."/>
            <person name="Shi M."/>
            <person name="Liu X."/>
            <person name="Cao Q."/>
            <person name="Hui J.H.L."/>
            <person name="Sookrung N."/>
            <person name="Leung T.F."/>
            <person name="Tungtrongchitr A."/>
            <person name="Tsui S.K.W."/>
        </authorList>
    </citation>
    <scope>NUCLEOTIDE SEQUENCE [LARGE SCALE GENOMIC DNA]</scope>
    <source>
        <strain evidence="4">PWHHKU_190912</strain>
    </source>
</reference>
<feature type="domain" description="Dynein heavy chain tail" evidence="3">
    <location>
        <begin position="116"/>
        <end position="285"/>
    </location>
</feature>
<name>A0ABQ8SDK1_PERAM</name>
<keyword evidence="5" id="KW-1185">Reference proteome</keyword>
<gene>
    <name evidence="4" type="ORF">ANN_20309</name>
</gene>
<organism evidence="4 5">
    <name type="scientific">Periplaneta americana</name>
    <name type="common">American cockroach</name>
    <name type="synonym">Blatta americana</name>
    <dbReference type="NCBI Taxonomy" id="6978"/>
    <lineage>
        <taxon>Eukaryota</taxon>
        <taxon>Metazoa</taxon>
        <taxon>Ecdysozoa</taxon>
        <taxon>Arthropoda</taxon>
        <taxon>Hexapoda</taxon>
        <taxon>Insecta</taxon>
        <taxon>Pterygota</taxon>
        <taxon>Neoptera</taxon>
        <taxon>Polyneoptera</taxon>
        <taxon>Dictyoptera</taxon>
        <taxon>Blattodea</taxon>
        <taxon>Blattoidea</taxon>
        <taxon>Blattidae</taxon>
        <taxon>Blattinae</taxon>
        <taxon>Periplaneta</taxon>
    </lineage>
</organism>
<evidence type="ECO:0000256" key="2">
    <source>
        <dbReference type="SAM" id="Coils"/>
    </source>
</evidence>
<dbReference type="Proteomes" id="UP001148838">
    <property type="component" value="Unassembled WGS sequence"/>
</dbReference>
<dbReference type="InterPro" id="IPR026983">
    <property type="entry name" value="DHC"/>
</dbReference>
<evidence type="ECO:0000313" key="4">
    <source>
        <dbReference type="EMBL" id="KAJ4431707.1"/>
    </source>
</evidence>
<comment type="similarity">
    <text evidence="1">Belongs to the dynein heavy chain family.</text>
</comment>
<evidence type="ECO:0000256" key="1">
    <source>
        <dbReference type="ARBA" id="ARBA00008887"/>
    </source>
</evidence>
<protein>
    <recommendedName>
        <fullName evidence="3">Dynein heavy chain tail domain-containing protein</fullName>
    </recommendedName>
</protein>
<proteinExistence type="inferred from homology"/>
<dbReference type="InterPro" id="IPR013594">
    <property type="entry name" value="Dynein_heavy_tail"/>
</dbReference>
<evidence type="ECO:0000313" key="5">
    <source>
        <dbReference type="Proteomes" id="UP001148838"/>
    </source>
</evidence>
<sequence>MRFLLQDLFCGVVDGETIGLVTSMERIMEYVFMEALAYPAPDAEDDDGNCPTVKNQLLPGLHSFCSALRGQQQESLLCEEVCGKPNLFDDKLGLMVAVRRMDDVRELIKQPEEVVRLEERIKAWMKKVQEVLMESQQLRKENDSSGPQDELEYWKRRGAQFSQIVTHLQDHERELLCSQVRMTLMTLQVARSKLIKQWRDTDRKITFCYNEARDNAKFIQSMEKCCHSLYLHDPVSAPVLPVCVCCQVRMKDSIMSLLQTVRLIHSVSQFYNTSERTSSLMVKVCPGR</sequence>
<dbReference type="PANTHER" id="PTHR46532">
    <property type="entry name" value="MALE FERTILITY FACTOR KL5"/>
    <property type="match status" value="1"/>
</dbReference>
<keyword evidence="2" id="KW-0175">Coiled coil</keyword>
<dbReference type="Pfam" id="PF08385">
    <property type="entry name" value="DHC_N1"/>
    <property type="match status" value="1"/>
</dbReference>
<dbReference type="EMBL" id="JAJSOF020000031">
    <property type="protein sequence ID" value="KAJ4431707.1"/>
    <property type="molecule type" value="Genomic_DNA"/>
</dbReference>
<dbReference type="PANTHER" id="PTHR46532:SF4">
    <property type="entry name" value="AAA+ ATPASE DOMAIN-CONTAINING PROTEIN"/>
    <property type="match status" value="1"/>
</dbReference>